<dbReference type="NCBIfam" id="TIGR02861">
    <property type="entry name" value="SASP_H"/>
    <property type="match status" value="1"/>
</dbReference>
<dbReference type="AlphaFoldDB" id="A0A941CU09"/>
<evidence type="ECO:0000313" key="6">
    <source>
        <dbReference type="Proteomes" id="UP000675431"/>
    </source>
</evidence>
<evidence type="ECO:0000256" key="3">
    <source>
        <dbReference type="ARBA" id="ARBA00022969"/>
    </source>
</evidence>
<gene>
    <name evidence="4" type="primary">sspH</name>
    <name evidence="5" type="ORF">KC820_05810</name>
</gene>
<evidence type="ECO:0000313" key="5">
    <source>
        <dbReference type="EMBL" id="MBR7553669.1"/>
    </source>
</evidence>
<comment type="similarity">
    <text evidence="2 4">Belongs to the SspH family.</text>
</comment>
<dbReference type="GO" id="GO:0042601">
    <property type="term" value="C:endospore-forming forespore"/>
    <property type="evidence" value="ECO:0007669"/>
    <property type="project" value="InterPro"/>
</dbReference>
<dbReference type="HAMAP" id="MF_00667">
    <property type="entry name" value="SspH"/>
    <property type="match status" value="1"/>
</dbReference>
<keyword evidence="6" id="KW-1185">Reference proteome</keyword>
<evidence type="ECO:0000256" key="4">
    <source>
        <dbReference type="HAMAP-Rule" id="MF_00667"/>
    </source>
</evidence>
<comment type="caution">
    <text evidence="5">The sequence shown here is derived from an EMBL/GenBank/DDBJ whole genome shotgun (WGS) entry which is preliminary data.</text>
</comment>
<dbReference type="InterPro" id="IPR012610">
    <property type="entry name" value="SASP_SspH"/>
</dbReference>
<dbReference type="GO" id="GO:0030435">
    <property type="term" value="P:sporulation resulting in formation of a cellular spore"/>
    <property type="evidence" value="ECO:0007669"/>
    <property type="project" value="UniProtKB-KW"/>
</dbReference>
<reference evidence="5 6" key="1">
    <citation type="submission" date="2021-04" db="EMBL/GenBank/DDBJ databases">
        <title>Allobacillus sp. nov. SKP8-2 isolated from shrimp paste.</title>
        <authorList>
            <person name="Tanasupawat S."/>
            <person name="Yiamsombat S."/>
            <person name="Kanchanasin P."/>
            <person name="Kuncharoen N."/>
        </authorList>
    </citation>
    <scope>NUCLEOTIDE SEQUENCE [LARGE SCALE GENOMIC DNA]</scope>
    <source>
        <strain evidence="5 6">SKP8-2</strain>
    </source>
</reference>
<organism evidence="5 6">
    <name type="scientific">Allobacillus saliphilus</name>
    <dbReference type="NCBI Taxonomy" id="2912308"/>
    <lineage>
        <taxon>Bacteria</taxon>
        <taxon>Bacillati</taxon>
        <taxon>Bacillota</taxon>
        <taxon>Bacilli</taxon>
        <taxon>Bacillales</taxon>
        <taxon>Bacillaceae</taxon>
        <taxon>Allobacillus</taxon>
    </lineage>
</organism>
<keyword evidence="3 4" id="KW-0749">Sporulation</keyword>
<protein>
    <recommendedName>
        <fullName evidence="4">Small, acid-soluble spore protein H</fullName>
        <shortName evidence="4">SASP H</shortName>
    </recommendedName>
</protein>
<dbReference type="RefSeq" id="WP_212369140.1">
    <property type="nucleotide sequence ID" value="NZ_JAGSIE010000015.1"/>
</dbReference>
<comment type="induction">
    <text evidence="4">Expressed only in the forespore compartment of sporulating cells.</text>
</comment>
<evidence type="ECO:0000256" key="1">
    <source>
        <dbReference type="ARBA" id="ARBA00004288"/>
    </source>
</evidence>
<sequence length="61" mass="7163">MNVIRAQEISDLPDMKHVEYNGERVYIKHVDEDNQTAVINYLEDVDKDVEVKVQDLDEKES</sequence>
<comment type="subcellular location">
    <subcellularLocation>
        <location evidence="1 4">Spore core</location>
    </subcellularLocation>
</comment>
<evidence type="ECO:0000256" key="2">
    <source>
        <dbReference type="ARBA" id="ARBA00006573"/>
    </source>
</evidence>
<accession>A0A941CU09</accession>
<dbReference type="Pfam" id="PF08141">
    <property type="entry name" value="SspH"/>
    <property type="match status" value="1"/>
</dbReference>
<proteinExistence type="evidence at transcript level"/>
<name>A0A941CU09_9BACI</name>
<dbReference type="Proteomes" id="UP000675431">
    <property type="component" value="Unassembled WGS sequence"/>
</dbReference>
<dbReference type="GO" id="GO:0030436">
    <property type="term" value="P:asexual sporulation"/>
    <property type="evidence" value="ECO:0007669"/>
    <property type="project" value="UniProtKB-UniRule"/>
</dbReference>
<dbReference type="EMBL" id="JAGSIE010000015">
    <property type="protein sequence ID" value="MBR7553669.1"/>
    <property type="molecule type" value="Genomic_DNA"/>
</dbReference>